<feature type="disulfide bond" evidence="3">
    <location>
        <begin position="122"/>
        <end position="131"/>
    </location>
</feature>
<dbReference type="InterPro" id="IPR050969">
    <property type="entry name" value="Dev_Signal_Modulators"/>
</dbReference>
<dbReference type="PANTHER" id="PTHR14949">
    <property type="entry name" value="EGF-LIKE-DOMAIN, MULTIPLE 7, 8"/>
    <property type="match status" value="1"/>
</dbReference>
<dbReference type="Gene3D" id="2.60.120.260">
    <property type="entry name" value="Galactose-binding domain-like"/>
    <property type="match status" value="1"/>
</dbReference>
<feature type="signal peptide" evidence="4">
    <location>
        <begin position="1"/>
        <end position="17"/>
    </location>
</feature>
<evidence type="ECO:0000313" key="8">
    <source>
        <dbReference type="Proteomes" id="UP000243579"/>
    </source>
</evidence>
<keyword evidence="8" id="KW-1185">Reference proteome</keyword>
<keyword evidence="3" id="KW-0245">EGF-like domain</keyword>
<dbReference type="EMBL" id="KM038775">
    <property type="protein sequence ID" value="AIG56236.1"/>
    <property type="molecule type" value="Genomic_DNA"/>
</dbReference>
<dbReference type="PROSITE" id="PS01186">
    <property type="entry name" value="EGF_2"/>
    <property type="match status" value="2"/>
</dbReference>
<dbReference type="PANTHER" id="PTHR14949:SF56">
    <property type="entry name" value="EGF-LIKE-DOMAIN, MULTIPLE 7"/>
    <property type="match status" value="1"/>
</dbReference>
<gene>
    <name evidence="7" type="ORF">ACHHYP_09947</name>
</gene>
<dbReference type="Gene3D" id="2.10.25.10">
    <property type="entry name" value="Laminin"/>
    <property type="match status" value="2"/>
</dbReference>
<dbReference type="InterPro" id="IPR013111">
    <property type="entry name" value="EGF_extracell"/>
</dbReference>
<dbReference type="PROSITE" id="PS50026">
    <property type="entry name" value="EGF_3"/>
    <property type="match status" value="1"/>
</dbReference>
<dbReference type="STRING" id="1202772.A0A0A7CNV1"/>
<feature type="domain" description="EGF-like" evidence="5">
    <location>
        <begin position="97"/>
        <end position="132"/>
    </location>
</feature>
<organism evidence="6">
    <name type="scientific">Achlya hypogyna</name>
    <name type="common">Oomycete</name>
    <name type="synonym">Protoachlya hypogyna</name>
    <dbReference type="NCBI Taxonomy" id="1202772"/>
    <lineage>
        <taxon>Eukaryota</taxon>
        <taxon>Sar</taxon>
        <taxon>Stramenopiles</taxon>
        <taxon>Oomycota</taxon>
        <taxon>Saprolegniomycetes</taxon>
        <taxon>Saprolegniales</taxon>
        <taxon>Achlyaceae</taxon>
        <taxon>Achlya</taxon>
    </lineage>
</organism>
<evidence type="ECO:0000313" key="7">
    <source>
        <dbReference type="EMBL" id="OQR86795.1"/>
    </source>
</evidence>
<feature type="chain" id="PRO_5002038182" evidence="4">
    <location>
        <begin position="18"/>
        <end position="563"/>
    </location>
</feature>
<comment type="caution">
    <text evidence="3">Lacks conserved residue(s) required for the propagation of feature annotation.</text>
</comment>
<dbReference type="Proteomes" id="UP000243579">
    <property type="component" value="Unassembled WGS sequence"/>
</dbReference>
<evidence type="ECO:0000313" key="6">
    <source>
        <dbReference type="EMBL" id="AIG56236.1"/>
    </source>
</evidence>
<dbReference type="PROSITE" id="PS00022">
    <property type="entry name" value="EGF_1"/>
    <property type="match status" value="3"/>
</dbReference>
<dbReference type="InterPro" id="IPR000742">
    <property type="entry name" value="EGF"/>
</dbReference>
<dbReference type="EMBL" id="JNBR01001483">
    <property type="protein sequence ID" value="OQR86795.1"/>
    <property type="molecule type" value="Genomic_DNA"/>
</dbReference>
<reference evidence="6 8" key="1">
    <citation type="journal article" date="2014" name="Genome Biol. Evol.">
        <title>The secreted proteins of Achlya hypogyna and Thraustotheca clavata identify the ancestral oomycete secretome and reveal gene acquisitions by horizontal gene transfer.</title>
        <authorList>
            <person name="Misner I."/>
            <person name="Blouin N."/>
            <person name="Leonard G."/>
            <person name="Richards T.A."/>
            <person name="Lane C.E."/>
        </authorList>
    </citation>
    <scope>NUCLEOTIDE SEQUENCE</scope>
    <source>
        <strain evidence="6 8">ATCC 48635</strain>
    </source>
</reference>
<evidence type="ECO:0000256" key="2">
    <source>
        <dbReference type="ARBA" id="ARBA00023157"/>
    </source>
</evidence>
<evidence type="ECO:0000256" key="3">
    <source>
        <dbReference type="PROSITE-ProRule" id="PRU00076"/>
    </source>
</evidence>
<dbReference type="OrthoDB" id="442731at2759"/>
<protein>
    <submittedName>
        <fullName evidence="6">Secreted protein</fullName>
    </submittedName>
</protein>
<keyword evidence="1 4" id="KW-0732">Signal</keyword>
<proteinExistence type="predicted"/>
<sequence length="563" mass="59754">MLVKLLALAATAAFVAAECPGGCSTNGVCGPRDMCSCFKNFYGNDCSMRICPFGHAHVDTPKGDLNMDRNTATVGFILGSSQMYPGQTWEWNSPDAGTDEAHFYSECSNEGICDRSTGVCTCFPGFEGSACQRASCNSACNNHGVCKSIAQIAANADRANKITGNPRGRIATVYDLWDAKKGYSCDCDPWFEGPDCSYRSCKVGVDPLYEAAGYPIYETFNIIAAVVPTTTLDLTKSWIQLRVYDYYGESYLTKRIGIQDGNVGAVDGGPILQKAFLDLPNQVFTSISCWQSTDSTNPNVIPYLTNEVGFAVACQYNDNPGAHRLPEIAASSFIDSNGNALTSARAFVSANNRRGEDVDEFATASIHTYVSITGTAVTVTSTAGTTIAANTVIKIKDRVTIATAATTTSITLAWALMNVAIPDSATVYYATGLTATLEATCTVAAWAVGANSFTCTAAATSVVVGSRLMYQSATYYVRAISTDGLTVTVDRYYNGKAADGSATTAAAGTDPLFVITKASPMTGTYQYVSPCAGRGLCDRSSGICQCFKGYTDDNCDTQNILAF</sequence>
<evidence type="ECO:0000256" key="1">
    <source>
        <dbReference type="ARBA" id="ARBA00022729"/>
    </source>
</evidence>
<evidence type="ECO:0000259" key="5">
    <source>
        <dbReference type="PROSITE" id="PS50026"/>
    </source>
</evidence>
<dbReference type="Pfam" id="PF07974">
    <property type="entry name" value="EGF_2"/>
    <property type="match status" value="1"/>
</dbReference>
<evidence type="ECO:0000256" key="4">
    <source>
        <dbReference type="SAM" id="SignalP"/>
    </source>
</evidence>
<keyword evidence="2 3" id="KW-1015">Disulfide bond</keyword>
<name>A0A0A7CNV1_ACHHY</name>
<dbReference type="AlphaFoldDB" id="A0A0A7CNV1"/>
<dbReference type="PRINTS" id="PR00011">
    <property type="entry name" value="EGFLAMININ"/>
</dbReference>
<accession>A0A0A7CNV1</accession>
<dbReference type="SMART" id="SM00181">
    <property type="entry name" value="EGF"/>
    <property type="match status" value="4"/>
</dbReference>